<dbReference type="EMBL" id="CZQC01000031">
    <property type="protein sequence ID" value="CUS41001.1"/>
    <property type="molecule type" value="Genomic_DNA"/>
</dbReference>
<protein>
    <submittedName>
        <fullName evidence="1">Uncharacterized protein</fullName>
    </submittedName>
</protein>
<name>A0A160TB54_9ZZZZ</name>
<gene>
    <name evidence="1" type="ORF">MGWOODY_Tha1768</name>
</gene>
<reference evidence="1" key="1">
    <citation type="submission" date="2015-10" db="EMBL/GenBank/DDBJ databases">
        <authorList>
            <person name="Gilbert D.G."/>
        </authorList>
    </citation>
    <scope>NUCLEOTIDE SEQUENCE</scope>
</reference>
<evidence type="ECO:0000313" key="1">
    <source>
        <dbReference type="EMBL" id="CUS41001.1"/>
    </source>
</evidence>
<proteinExistence type="predicted"/>
<sequence>MLSEKDSEELIFNFRKSLNKHISSKKNPDARNACIMNITRNDGKELLFFAYSSAAGLSQKELSAIAADGFELVPDVSLEHLRSLYACRGMGQWHTEPRLINFMNCSPGYIENVANVLIISEIDCCATCLKYTIEVFRAANGAIDVYTDEYGKVPSRGISPNFKFH</sequence>
<dbReference type="AlphaFoldDB" id="A0A160TB54"/>
<accession>A0A160TB54</accession>
<organism evidence="1">
    <name type="scientific">hydrothermal vent metagenome</name>
    <dbReference type="NCBI Taxonomy" id="652676"/>
    <lineage>
        <taxon>unclassified sequences</taxon>
        <taxon>metagenomes</taxon>
        <taxon>ecological metagenomes</taxon>
    </lineage>
</organism>